<dbReference type="Pfam" id="PF00005">
    <property type="entry name" value="ABC_tran"/>
    <property type="match status" value="1"/>
</dbReference>
<dbReference type="GO" id="GO:0022857">
    <property type="term" value="F:transmembrane transporter activity"/>
    <property type="evidence" value="ECO:0007669"/>
    <property type="project" value="TreeGrafter"/>
</dbReference>
<evidence type="ECO:0000256" key="2">
    <source>
        <dbReference type="ARBA" id="ARBA00022741"/>
    </source>
</evidence>
<dbReference type="OrthoDB" id="9782239at2"/>
<keyword evidence="6" id="KW-1185">Reference proteome</keyword>
<name>A0A285ZZT8_9SPHI</name>
<feature type="domain" description="ABC transporter" evidence="4">
    <location>
        <begin position="2"/>
        <end position="207"/>
    </location>
</feature>
<evidence type="ECO:0000256" key="1">
    <source>
        <dbReference type="ARBA" id="ARBA00022448"/>
    </source>
</evidence>
<dbReference type="CDD" id="cd03255">
    <property type="entry name" value="ABC_MJ0796_LolCDE_FtsE"/>
    <property type="match status" value="1"/>
</dbReference>
<dbReference type="EMBL" id="OCMT01000002">
    <property type="protein sequence ID" value="SOD15176.1"/>
    <property type="molecule type" value="Genomic_DNA"/>
</dbReference>
<evidence type="ECO:0000256" key="3">
    <source>
        <dbReference type="ARBA" id="ARBA00022840"/>
    </source>
</evidence>
<dbReference type="InterPro" id="IPR003593">
    <property type="entry name" value="AAA+_ATPase"/>
</dbReference>
<dbReference type="PANTHER" id="PTHR24220:SF659">
    <property type="entry name" value="TRANSPORTER, PUTATIVE-RELATED"/>
    <property type="match status" value="1"/>
</dbReference>
<dbReference type="InterPro" id="IPR027417">
    <property type="entry name" value="P-loop_NTPase"/>
</dbReference>
<keyword evidence="1" id="KW-0813">Transport</keyword>
<organism evidence="5 6">
    <name type="scientific">Pedobacter xixiisoli</name>
    <dbReference type="NCBI Taxonomy" id="1476464"/>
    <lineage>
        <taxon>Bacteria</taxon>
        <taxon>Pseudomonadati</taxon>
        <taxon>Bacteroidota</taxon>
        <taxon>Sphingobacteriia</taxon>
        <taxon>Sphingobacteriales</taxon>
        <taxon>Sphingobacteriaceae</taxon>
        <taxon>Pedobacter</taxon>
    </lineage>
</organism>
<proteinExistence type="predicted"/>
<evidence type="ECO:0000313" key="6">
    <source>
        <dbReference type="Proteomes" id="UP000219281"/>
    </source>
</evidence>
<dbReference type="SUPFAM" id="SSF52540">
    <property type="entry name" value="P-loop containing nucleoside triphosphate hydrolases"/>
    <property type="match status" value="1"/>
</dbReference>
<sequence length="209" mass="23076">MISIKSVSHQYGADQALKFADWQVNNGEQWLLLGQSGSGKTTLLHILTGLLKPTDGEIKINDTNLYELSSKKLDEFRGQHIGIVFQKPHLIKSLSISENLLLAQSFAGLSTDKNRIEEVLASLDMAHKKNAYPQELSQGQLQRVTIARAVINKPTLLIADEPTSSLDDKNAEAVLALLKEQSELNKATLVVATHDKRVKDAFNLTYSLS</sequence>
<keyword evidence="2" id="KW-0547">Nucleotide-binding</keyword>
<dbReference type="PROSITE" id="PS00211">
    <property type="entry name" value="ABC_TRANSPORTER_1"/>
    <property type="match status" value="1"/>
</dbReference>
<gene>
    <name evidence="5" type="ORF">SAMN06297358_2153</name>
</gene>
<evidence type="ECO:0000313" key="5">
    <source>
        <dbReference type="EMBL" id="SOD15176.1"/>
    </source>
</evidence>
<keyword evidence="3 5" id="KW-0067">ATP-binding</keyword>
<dbReference type="InterPro" id="IPR003439">
    <property type="entry name" value="ABC_transporter-like_ATP-bd"/>
</dbReference>
<accession>A0A285ZZT8</accession>
<dbReference type="GO" id="GO:0016887">
    <property type="term" value="F:ATP hydrolysis activity"/>
    <property type="evidence" value="ECO:0007669"/>
    <property type="project" value="InterPro"/>
</dbReference>
<protein>
    <submittedName>
        <fullName evidence="5">Putative ABC transport system ATP-binding protein</fullName>
    </submittedName>
</protein>
<dbReference type="SMART" id="SM00382">
    <property type="entry name" value="AAA"/>
    <property type="match status" value="1"/>
</dbReference>
<dbReference type="InterPro" id="IPR015854">
    <property type="entry name" value="ABC_transpr_LolD-like"/>
</dbReference>
<dbReference type="AlphaFoldDB" id="A0A285ZZT8"/>
<dbReference type="GO" id="GO:0005524">
    <property type="term" value="F:ATP binding"/>
    <property type="evidence" value="ECO:0007669"/>
    <property type="project" value="UniProtKB-KW"/>
</dbReference>
<dbReference type="PROSITE" id="PS50893">
    <property type="entry name" value="ABC_TRANSPORTER_2"/>
    <property type="match status" value="1"/>
</dbReference>
<evidence type="ECO:0000259" key="4">
    <source>
        <dbReference type="PROSITE" id="PS50893"/>
    </source>
</evidence>
<dbReference type="RefSeq" id="WP_097131722.1">
    <property type="nucleotide sequence ID" value="NZ_OCMT01000002.1"/>
</dbReference>
<reference evidence="6" key="1">
    <citation type="submission" date="2017-09" db="EMBL/GenBank/DDBJ databases">
        <authorList>
            <person name="Varghese N."/>
            <person name="Submissions S."/>
        </authorList>
    </citation>
    <scope>NUCLEOTIDE SEQUENCE [LARGE SCALE GENOMIC DNA]</scope>
    <source>
        <strain evidence="6">CGMCC 1.12803</strain>
    </source>
</reference>
<dbReference type="GO" id="GO:0005886">
    <property type="term" value="C:plasma membrane"/>
    <property type="evidence" value="ECO:0007669"/>
    <property type="project" value="TreeGrafter"/>
</dbReference>
<dbReference type="InterPro" id="IPR017911">
    <property type="entry name" value="MacB-like_ATP-bd"/>
</dbReference>
<dbReference type="Proteomes" id="UP000219281">
    <property type="component" value="Unassembled WGS sequence"/>
</dbReference>
<dbReference type="Gene3D" id="3.40.50.300">
    <property type="entry name" value="P-loop containing nucleotide triphosphate hydrolases"/>
    <property type="match status" value="1"/>
</dbReference>
<dbReference type="PANTHER" id="PTHR24220">
    <property type="entry name" value="IMPORT ATP-BINDING PROTEIN"/>
    <property type="match status" value="1"/>
</dbReference>
<dbReference type="InterPro" id="IPR017871">
    <property type="entry name" value="ABC_transporter-like_CS"/>
</dbReference>